<feature type="domain" description="Alkyl hydroperoxide reductase subunit C/ Thiol specific antioxidant" evidence="2">
    <location>
        <begin position="18"/>
        <end position="57"/>
    </location>
</feature>
<dbReference type="GO" id="GO:0016209">
    <property type="term" value="F:antioxidant activity"/>
    <property type="evidence" value="ECO:0007669"/>
    <property type="project" value="InterPro"/>
</dbReference>
<dbReference type="GO" id="GO:0032259">
    <property type="term" value="P:methylation"/>
    <property type="evidence" value="ECO:0007669"/>
    <property type="project" value="UniProtKB-KW"/>
</dbReference>
<dbReference type="EMBL" id="LPVJ01000019">
    <property type="protein sequence ID" value="KUO96315.1"/>
    <property type="molecule type" value="Genomic_DNA"/>
</dbReference>
<dbReference type="Pfam" id="PF00578">
    <property type="entry name" value="AhpC-TSA"/>
    <property type="match status" value="1"/>
</dbReference>
<proteinExistence type="predicted"/>
<dbReference type="AlphaFoldDB" id="A0A101XRR2"/>
<organism evidence="3 4">
    <name type="scientific">Ferroacidibacillus organovorans</name>
    <dbReference type="NCBI Taxonomy" id="1765683"/>
    <lineage>
        <taxon>Bacteria</taxon>
        <taxon>Bacillati</taxon>
        <taxon>Bacillota</taxon>
        <taxon>Bacilli</taxon>
        <taxon>Bacillales</taxon>
        <taxon>Alicyclobacillaceae</taxon>
        <taxon>Ferroacidibacillus</taxon>
    </lineage>
</organism>
<keyword evidence="3" id="KW-0808">Transferase</keyword>
<dbReference type="GO" id="GO:0016491">
    <property type="term" value="F:oxidoreductase activity"/>
    <property type="evidence" value="ECO:0007669"/>
    <property type="project" value="InterPro"/>
</dbReference>
<dbReference type="GO" id="GO:0008168">
    <property type="term" value="F:methyltransferase activity"/>
    <property type="evidence" value="ECO:0007669"/>
    <property type="project" value="UniProtKB-KW"/>
</dbReference>
<protein>
    <submittedName>
        <fullName evidence="3">tRNA(5-methylaminomethyl-2-thiouridylate) methyltransferase</fullName>
    </submittedName>
</protein>
<evidence type="ECO:0000313" key="3">
    <source>
        <dbReference type="EMBL" id="KUO96315.1"/>
    </source>
</evidence>
<dbReference type="Proteomes" id="UP000053557">
    <property type="component" value="Unassembled WGS sequence"/>
</dbReference>
<sequence>MAGLGQPKGAPETKTLKVGDVAPDFTLKAHGGRTVTLSEFRGKNVFIAFYPLDWTPV</sequence>
<keyword evidence="1" id="KW-1015">Disulfide bond</keyword>
<dbReference type="Gene3D" id="3.40.30.10">
    <property type="entry name" value="Glutaredoxin"/>
    <property type="match status" value="1"/>
</dbReference>
<dbReference type="InterPro" id="IPR000866">
    <property type="entry name" value="AhpC/TSA"/>
</dbReference>
<evidence type="ECO:0000256" key="1">
    <source>
        <dbReference type="ARBA" id="ARBA00023157"/>
    </source>
</evidence>
<keyword evidence="4" id="KW-1185">Reference proteome</keyword>
<dbReference type="OrthoDB" id="9812811at2"/>
<comment type="caution">
    <text evidence="3">The sequence shown here is derived from an EMBL/GenBank/DDBJ whole genome shotgun (WGS) entry which is preliminary data.</text>
</comment>
<evidence type="ECO:0000313" key="4">
    <source>
        <dbReference type="Proteomes" id="UP000053557"/>
    </source>
</evidence>
<evidence type="ECO:0000259" key="2">
    <source>
        <dbReference type="Pfam" id="PF00578"/>
    </source>
</evidence>
<dbReference type="SUPFAM" id="SSF52833">
    <property type="entry name" value="Thioredoxin-like"/>
    <property type="match status" value="1"/>
</dbReference>
<gene>
    <name evidence="3" type="ORF">ATW55_03655</name>
</gene>
<accession>A0A101XRR2</accession>
<name>A0A101XRR2_9BACL</name>
<dbReference type="InterPro" id="IPR036249">
    <property type="entry name" value="Thioredoxin-like_sf"/>
</dbReference>
<keyword evidence="3" id="KW-0489">Methyltransferase</keyword>
<reference evidence="3 4" key="1">
    <citation type="submission" date="2015-12" db="EMBL/GenBank/DDBJ databases">
        <title>Draft genome sequence of Acidibacillus ferrooxidans ITV001, isolated from a chalcopyrite acid mine drainage site in Brazil.</title>
        <authorList>
            <person name="Dall'Agnol H."/>
            <person name="Nancucheo I."/>
            <person name="Johnson B."/>
            <person name="Oliveira R."/>
            <person name="Leite L."/>
            <person name="Pylro V."/>
            <person name="Nunes G.L."/>
            <person name="Tzotzos G."/>
            <person name="Fernandes G.R."/>
            <person name="Dutra J."/>
            <person name="Orellana S.C."/>
            <person name="Oliveira G."/>
        </authorList>
    </citation>
    <scope>NUCLEOTIDE SEQUENCE [LARGE SCALE GENOMIC DNA]</scope>
    <source>
        <strain evidence="4">ITV01</strain>
    </source>
</reference>